<feature type="chain" id="PRO_5024420815" description="Torsin-1A C-terminal domain-containing protein" evidence="2">
    <location>
        <begin position="18"/>
        <end position="367"/>
    </location>
</feature>
<protein>
    <recommendedName>
        <fullName evidence="3">Torsin-1A C-terminal domain-containing protein</fullName>
    </recommendedName>
</protein>
<feature type="signal peptide" evidence="2">
    <location>
        <begin position="1"/>
        <end position="17"/>
    </location>
</feature>
<evidence type="ECO:0000313" key="5">
    <source>
        <dbReference type="Proteomes" id="UP000327468"/>
    </source>
</evidence>
<dbReference type="PANTHER" id="PTHR10760:SF3">
    <property type="entry name" value="TORSIN-3A"/>
    <property type="match status" value="1"/>
</dbReference>
<dbReference type="Proteomes" id="UP000327468">
    <property type="component" value="Chromosome 8"/>
</dbReference>
<accession>A0A5N5NJP7</accession>
<dbReference type="PRINTS" id="PR00300">
    <property type="entry name" value="CLPPROTEASEA"/>
</dbReference>
<keyword evidence="2" id="KW-0732">Signal</keyword>
<dbReference type="GO" id="GO:0005635">
    <property type="term" value="C:nuclear envelope"/>
    <property type="evidence" value="ECO:0007669"/>
    <property type="project" value="TreeGrafter"/>
</dbReference>
<feature type="domain" description="Torsin-1A C-terminal" evidence="3">
    <location>
        <begin position="308"/>
        <end position="365"/>
    </location>
</feature>
<comment type="caution">
    <text evidence="4">The sequence shown here is derived from an EMBL/GenBank/DDBJ whole genome shotgun (WGS) entry which is preliminary data.</text>
</comment>
<dbReference type="AlphaFoldDB" id="A0A5N5NJP7"/>
<dbReference type="Pfam" id="PF21376">
    <property type="entry name" value="TOR1A_C"/>
    <property type="match status" value="1"/>
</dbReference>
<dbReference type="GO" id="GO:0016887">
    <property type="term" value="F:ATP hydrolysis activity"/>
    <property type="evidence" value="ECO:0007669"/>
    <property type="project" value="InterPro"/>
</dbReference>
<evidence type="ECO:0000256" key="2">
    <source>
        <dbReference type="SAM" id="SignalP"/>
    </source>
</evidence>
<dbReference type="PANTHER" id="PTHR10760">
    <property type="entry name" value="TORSIN"/>
    <property type="match status" value="1"/>
</dbReference>
<comment type="similarity">
    <text evidence="1">Belongs to the ClpA/ClpB family. Torsin subfamily.</text>
</comment>
<dbReference type="InterPro" id="IPR049337">
    <property type="entry name" value="TOR1A_C"/>
</dbReference>
<dbReference type="Pfam" id="PF06309">
    <property type="entry name" value="Torsin"/>
    <property type="match status" value="1"/>
</dbReference>
<reference evidence="4 5" key="1">
    <citation type="submission" date="2019-06" db="EMBL/GenBank/DDBJ databases">
        <title>A chromosome-scale genome assembly of the striped catfish, Pangasianodon hypophthalmus.</title>
        <authorList>
            <person name="Wen M."/>
            <person name="Zahm M."/>
            <person name="Roques C."/>
            <person name="Cabau C."/>
            <person name="Klopp C."/>
            <person name="Donnadieu C."/>
            <person name="Jouanno E."/>
            <person name="Avarre J.-C."/>
            <person name="Campet M."/>
            <person name="Ha T.T.T."/>
            <person name="Dugue R."/>
            <person name="Lampietro C."/>
            <person name="Louis A."/>
            <person name="Herpin A."/>
            <person name="Echchiki A."/>
            <person name="Berthelot C."/>
            <person name="Parey E."/>
            <person name="Roest-Crollius H."/>
            <person name="Braasch I."/>
            <person name="Postlethwait J."/>
            <person name="Bobe J."/>
            <person name="Montfort J."/>
            <person name="Bouchez O."/>
            <person name="Begum T."/>
            <person name="Schartl M."/>
            <person name="Guiguen Y."/>
        </authorList>
    </citation>
    <scope>NUCLEOTIDE SEQUENCE [LARGE SCALE GENOMIC DNA]</scope>
    <source>
        <strain evidence="4 5">Indonesia</strain>
        <tissue evidence="4">Blood</tissue>
    </source>
</reference>
<dbReference type="EMBL" id="VFJC01000009">
    <property type="protein sequence ID" value="KAB5567369.1"/>
    <property type="molecule type" value="Genomic_DNA"/>
</dbReference>
<dbReference type="GO" id="GO:0005524">
    <property type="term" value="F:ATP binding"/>
    <property type="evidence" value="ECO:0007669"/>
    <property type="project" value="InterPro"/>
</dbReference>
<organism evidence="4 5">
    <name type="scientific">Pangasianodon hypophthalmus</name>
    <name type="common">Striped catfish</name>
    <name type="synonym">Helicophagus hypophthalmus</name>
    <dbReference type="NCBI Taxonomy" id="310915"/>
    <lineage>
        <taxon>Eukaryota</taxon>
        <taxon>Metazoa</taxon>
        <taxon>Chordata</taxon>
        <taxon>Craniata</taxon>
        <taxon>Vertebrata</taxon>
        <taxon>Euteleostomi</taxon>
        <taxon>Actinopterygii</taxon>
        <taxon>Neopterygii</taxon>
        <taxon>Teleostei</taxon>
        <taxon>Ostariophysi</taxon>
        <taxon>Siluriformes</taxon>
        <taxon>Pangasiidae</taxon>
        <taxon>Pangasianodon</taxon>
    </lineage>
</organism>
<gene>
    <name evidence="4" type="ORF">PHYPO_G00231980</name>
</gene>
<dbReference type="SUPFAM" id="SSF52540">
    <property type="entry name" value="P-loop containing nucleoside triphosphate hydrolases"/>
    <property type="match status" value="1"/>
</dbReference>
<evidence type="ECO:0000259" key="3">
    <source>
        <dbReference type="Pfam" id="PF21376"/>
    </source>
</evidence>
<proteinExistence type="inferred from homology"/>
<dbReference type="FunFam" id="3.40.50.300:FF:001222">
    <property type="entry name" value="Torsin family 3, member A"/>
    <property type="match status" value="1"/>
</dbReference>
<dbReference type="InterPro" id="IPR010448">
    <property type="entry name" value="Torsin"/>
</dbReference>
<keyword evidence="5" id="KW-1185">Reference proteome</keyword>
<name>A0A5N5NJP7_PANHP</name>
<dbReference type="GO" id="GO:0005788">
    <property type="term" value="C:endoplasmic reticulum lumen"/>
    <property type="evidence" value="ECO:0007669"/>
    <property type="project" value="TreeGrafter"/>
</dbReference>
<dbReference type="Gene3D" id="3.40.50.300">
    <property type="entry name" value="P-loop containing nucleotide triphosphate hydrolases"/>
    <property type="match status" value="1"/>
</dbReference>
<evidence type="ECO:0000256" key="1">
    <source>
        <dbReference type="ARBA" id="ARBA00006235"/>
    </source>
</evidence>
<dbReference type="InterPro" id="IPR001270">
    <property type="entry name" value="ClpA/B"/>
</dbReference>
<evidence type="ECO:0000313" key="4">
    <source>
        <dbReference type="EMBL" id="KAB5567369.1"/>
    </source>
</evidence>
<dbReference type="InterPro" id="IPR027417">
    <property type="entry name" value="P-loop_NTPase"/>
</dbReference>
<sequence length="367" mass="41714">MIVLVFFSALFAVSVNADLFHFDSISNASTYYFNYLYCHVWEGECQPNQDDATQQVPTGDMWSWLAQDYTGMVTNWYCSIGQCCDSGDCRITNNITGLERDLQLKLHGQHLAQSVVLKAIQGFINNPESNKPLTLSFHGWSGTGKNFVARLVADNLYRDGVKSECVRLFIAPFHFPHARLVDVYKGQLREAIRDMVLRCPQTLFIFDEAEKLHPGLIDAIKPYMDHYDNVDGVSYRRAIFLFLSNIGGAAINDVALDFWHSGQNREDIGMEDLEHRLRAESMEAEGGFAQSELMSGHLIDFFVPFLPLEYRHVKLCARDAFVIRGVEPDEATLDEVAKAMLYVPKEEKLFSAQGCKSIPQRINFFLH</sequence>